<comment type="caution">
    <text evidence="14">The sequence shown here is derived from an EMBL/GenBank/DDBJ whole genome shotgun (WGS) entry which is preliminary data.</text>
</comment>
<dbReference type="PANTHER" id="PTHR31462">
    <property type="entry name" value="ENDOSOMAL/LYSOSOMAL POTASSIUM CHANNEL TMEM175"/>
    <property type="match status" value="1"/>
</dbReference>
<protein>
    <submittedName>
        <fullName evidence="14">Putative membrane protein</fullName>
    </submittedName>
</protein>
<sequence>MSKSRLEAFSDAIIAIIMTIMVLELELPREPTFASLFEMKTTFIVYFISFISLAIYWNNHHHMFQAVKKVNGRILWANMLFIFILTLVPFATRWVDSHLFDLAPELFYASVLMLADLAYAWVLHELVKAQGKHSLIAKTTTGYLKLKITISLNIIGVLLGIFISPVLIMMMYIFGLLPWLIPSRQIEKLLEEIES</sequence>
<comment type="similarity">
    <text evidence="2">Belongs to the TMEM175 family.</text>
</comment>
<evidence type="ECO:0000256" key="10">
    <source>
        <dbReference type="ARBA" id="ARBA00023136"/>
    </source>
</evidence>
<dbReference type="RefSeq" id="WP_134171131.1">
    <property type="nucleotide sequence ID" value="NZ_SODD01000051.1"/>
</dbReference>
<keyword evidence="4" id="KW-0633">Potassium transport</keyword>
<keyword evidence="15" id="KW-1185">Reference proteome</keyword>
<dbReference type="Proteomes" id="UP000294743">
    <property type="component" value="Unassembled WGS sequence"/>
</dbReference>
<keyword evidence="3" id="KW-0813">Transport</keyword>
<dbReference type="EMBL" id="SODD01000051">
    <property type="protein sequence ID" value="TDW12640.1"/>
    <property type="molecule type" value="Genomic_DNA"/>
</dbReference>
<keyword evidence="7" id="KW-0630">Potassium</keyword>
<dbReference type="GO" id="GO:0005267">
    <property type="term" value="F:potassium channel activity"/>
    <property type="evidence" value="ECO:0007669"/>
    <property type="project" value="UniProtKB-KW"/>
</dbReference>
<dbReference type="InterPro" id="IPR010617">
    <property type="entry name" value="TMEM175-like"/>
</dbReference>
<dbReference type="AlphaFoldDB" id="A0A4R7ZAJ2"/>
<accession>A0A4R7ZAJ2</accession>
<feature type="transmembrane region" description="Helical" evidence="13">
    <location>
        <begin position="75"/>
        <end position="95"/>
    </location>
</feature>
<feature type="transmembrane region" description="Helical" evidence="13">
    <location>
        <begin position="43"/>
        <end position="59"/>
    </location>
</feature>
<evidence type="ECO:0000256" key="7">
    <source>
        <dbReference type="ARBA" id="ARBA00022958"/>
    </source>
</evidence>
<evidence type="ECO:0000256" key="5">
    <source>
        <dbReference type="ARBA" id="ARBA00022692"/>
    </source>
</evidence>
<feature type="transmembrane region" description="Helical" evidence="13">
    <location>
        <begin position="7"/>
        <end position="23"/>
    </location>
</feature>
<evidence type="ECO:0000256" key="1">
    <source>
        <dbReference type="ARBA" id="ARBA00004141"/>
    </source>
</evidence>
<proteinExistence type="inferred from homology"/>
<evidence type="ECO:0000256" key="11">
    <source>
        <dbReference type="ARBA" id="ARBA00023303"/>
    </source>
</evidence>
<keyword evidence="11" id="KW-0407">Ion channel</keyword>
<comment type="catalytic activity">
    <reaction evidence="12">
        <text>K(+)(in) = K(+)(out)</text>
        <dbReference type="Rhea" id="RHEA:29463"/>
        <dbReference type="ChEBI" id="CHEBI:29103"/>
    </reaction>
</comment>
<dbReference type="Pfam" id="PF06736">
    <property type="entry name" value="TMEM175"/>
    <property type="match status" value="1"/>
</dbReference>
<organism evidence="14 15">
    <name type="scientific">Breznakia blatticola</name>
    <dbReference type="NCBI Taxonomy" id="1754012"/>
    <lineage>
        <taxon>Bacteria</taxon>
        <taxon>Bacillati</taxon>
        <taxon>Bacillota</taxon>
        <taxon>Erysipelotrichia</taxon>
        <taxon>Erysipelotrichales</taxon>
        <taxon>Erysipelotrichaceae</taxon>
        <taxon>Breznakia</taxon>
    </lineage>
</organism>
<dbReference type="OrthoDB" id="7626281at2"/>
<evidence type="ECO:0000256" key="6">
    <source>
        <dbReference type="ARBA" id="ARBA00022826"/>
    </source>
</evidence>
<evidence type="ECO:0000313" key="14">
    <source>
        <dbReference type="EMBL" id="TDW12640.1"/>
    </source>
</evidence>
<keyword evidence="9" id="KW-0406">Ion transport</keyword>
<reference evidence="14 15" key="1">
    <citation type="submission" date="2019-03" db="EMBL/GenBank/DDBJ databases">
        <title>Genomic Encyclopedia of Type Strains, Phase IV (KMG-IV): sequencing the most valuable type-strain genomes for metagenomic binning, comparative biology and taxonomic classification.</title>
        <authorList>
            <person name="Goeker M."/>
        </authorList>
    </citation>
    <scope>NUCLEOTIDE SEQUENCE [LARGE SCALE GENOMIC DNA]</scope>
    <source>
        <strain evidence="14 15">DSM 28867</strain>
    </source>
</reference>
<keyword evidence="6" id="KW-0631">Potassium channel</keyword>
<dbReference type="GO" id="GO:0015252">
    <property type="term" value="F:proton channel activity"/>
    <property type="evidence" value="ECO:0007669"/>
    <property type="project" value="InterPro"/>
</dbReference>
<dbReference type="GO" id="GO:0016020">
    <property type="term" value="C:membrane"/>
    <property type="evidence" value="ECO:0007669"/>
    <property type="project" value="UniProtKB-SubCell"/>
</dbReference>
<evidence type="ECO:0000256" key="4">
    <source>
        <dbReference type="ARBA" id="ARBA00022538"/>
    </source>
</evidence>
<keyword evidence="8 13" id="KW-1133">Transmembrane helix</keyword>
<evidence type="ECO:0000256" key="13">
    <source>
        <dbReference type="SAM" id="Phobius"/>
    </source>
</evidence>
<evidence type="ECO:0000256" key="3">
    <source>
        <dbReference type="ARBA" id="ARBA00022448"/>
    </source>
</evidence>
<evidence type="ECO:0000256" key="2">
    <source>
        <dbReference type="ARBA" id="ARBA00006920"/>
    </source>
</evidence>
<feature type="transmembrane region" description="Helical" evidence="13">
    <location>
        <begin position="148"/>
        <end position="181"/>
    </location>
</feature>
<dbReference type="PANTHER" id="PTHR31462:SF5">
    <property type="entry name" value="ENDOSOMAL_LYSOSOMAL PROTON CHANNEL TMEM175"/>
    <property type="match status" value="1"/>
</dbReference>
<keyword evidence="5 13" id="KW-0812">Transmembrane</keyword>
<evidence type="ECO:0000256" key="8">
    <source>
        <dbReference type="ARBA" id="ARBA00022989"/>
    </source>
</evidence>
<comment type="subcellular location">
    <subcellularLocation>
        <location evidence="1">Membrane</location>
        <topology evidence="1">Multi-pass membrane protein</topology>
    </subcellularLocation>
</comment>
<evidence type="ECO:0000313" key="15">
    <source>
        <dbReference type="Proteomes" id="UP000294743"/>
    </source>
</evidence>
<gene>
    <name evidence="14" type="ORF">EDD63_1519</name>
</gene>
<keyword evidence="10 13" id="KW-0472">Membrane</keyword>
<feature type="transmembrane region" description="Helical" evidence="13">
    <location>
        <begin position="107"/>
        <end position="127"/>
    </location>
</feature>
<evidence type="ECO:0000256" key="12">
    <source>
        <dbReference type="ARBA" id="ARBA00034430"/>
    </source>
</evidence>
<name>A0A4R7ZAJ2_9FIRM</name>
<evidence type="ECO:0000256" key="9">
    <source>
        <dbReference type="ARBA" id="ARBA00023065"/>
    </source>
</evidence>